<dbReference type="InterPro" id="IPR001965">
    <property type="entry name" value="Znf_PHD"/>
</dbReference>
<protein>
    <submittedName>
        <fullName evidence="10">Metal-response element-binding transcription factor 2</fullName>
    </submittedName>
</protein>
<dbReference type="PANTHER" id="PTHR12628:SF21">
    <property type="entry name" value="PHD-TYPE DOMAIN-CONTAINING PROTEIN"/>
    <property type="match status" value="1"/>
</dbReference>
<evidence type="ECO:0000256" key="7">
    <source>
        <dbReference type="SAM" id="MobiDB-lite"/>
    </source>
</evidence>
<dbReference type="Gene3D" id="2.30.30.140">
    <property type="match status" value="1"/>
</dbReference>
<evidence type="ECO:0000259" key="8">
    <source>
        <dbReference type="PROSITE" id="PS50016"/>
    </source>
</evidence>
<keyword evidence="9" id="KW-1185">Reference proteome</keyword>
<keyword evidence="4" id="KW-0862">Zinc</keyword>
<feature type="compositionally biased region" description="Acidic residues" evidence="7">
    <location>
        <begin position="464"/>
        <end position="473"/>
    </location>
</feature>
<dbReference type="PANTHER" id="PTHR12628">
    <property type="entry name" value="POLYCOMB-LIKE TRANSCRIPTION FACTOR"/>
    <property type="match status" value="1"/>
</dbReference>
<dbReference type="SUPFAM" id="SSF63748">
    <property type="entry name" value="Tudor/PWWP/MBT"/>
    <property type="match status" value="1"/>
</dbReference>
<evidence type="ECO:0000256" key="2">
    <source>
        <dbReference type="ARBA" id="ARBA00022723"/>
    </source>
</evidence>
<feature type="domain" description="PHD-type" evidence="8">
    <location>
        <begin position="91"/>
        <end position="142"/>
    </location>
</feature>
<dbReference type="InterPro" id="IPR011011">
    <property type="entry name" value="Znf_FYVE_PHD"/>
</dbReference>
<dbReference type="Gene3D" id="3.30.40.10">
    <property type="entry name" value="Zinc/RING finger domain, C3HC4 (zinc finger)"/>
    <property type="match status" value="1"/>
</dbReference>
<gene>
    <name evidence="10" type="primary">LOC101846111</name>
</gene>
<dbReference type="GeneID" id="101846111"/>
<dbReference type="PROSITE" id="PS01359">
    <property type="entry name" value="ZF_PHD_1"/>
    <property type="match status" value="2"/>
</dbReference>
<evidence type="ECO:0000256" key="5">
    <source>
        <dbReference type="ARBA" id="ARBA00023242"/>
    </source>
</evidence>
<dbReference type="SMART" id="SM00249">
    <property type="entry name" value="PHD"/>
    <property type="match status" value="2"/>
</dbReference>
<dbReference type="InterPro" id="IPR002999">
    <property type="entry name" value="Tudor"/>
</dbReference>
<accession>A0ABM1AET5</accession>
<sequence length="473" mass="54064">MNLKRFRTIWKKSQVRKDMKPKKSEVRKPRLAPLKQAGREKALARWSDGLFYIVNIVQISEAKKKCVVQFEDKSIASVQLKDVLKEKEGDDPCCHMCGVYEDSLASLVECNNCERAYHKKCHQPPIAASAVDDFVCRICVFASCAQPGGAKKTGALVEKFKEMKRTLPYDERYLVWDASHVSNVEHSYCYCGGPGHWYNKMLQCCRCRQWFHEACIHCMEEELLIGDRFYIFACSRCNEEEFLLRMDLSWLDVACVSLFHLSMTLGSRYVDLEERLLPFIKAKSHSFGLKRLLMDNCVGPGRQGLLLAIRQEMMKVLTRSSVFCCGQEVKKKNTWFGLRDRIPPTPPPHCVPLNDLVASHVYDKLYAGKTALFTPVKFNSPVPYVYKGAHKVTPPTLGARLKESKMAKLARLKSEHNYCSLSSDYDAEPPVLTPIDRLSPVPKMFEEFDRNNNSPVKCEKVSGDEDDGEEEEE</sequence>
<evidence type="ECO:0000313" key="10">
    <source>
        <dbReference type="RefSeq" id="XP_012946319.1"/>
    </source>
</evidence>
<evidence type="ECO:0000256" key="1">
    <source>
        <dbReference type="ARBA" id="ARBA00004123"/>
    </source>
</evidence>
<evidence type="ECO:0000313" key="9">
    <source>
        <dbReference type="Proteomes" id="UP000694888"/>
    </source>
</evidence>
<dbReference type="InterPro" id="IPR013083">
    <property type="entry name" value="Znf_RING/FYVE/PHD"/>
</dbReference>
<dbReference type="Gene3D" id="3.90.980.20">
    <property type="match status" value="1"/>
</dbReference>
<dbReference type="InterPro" id="IPR019787">
    <property type="entry name" value="Znf_PHD-finger"/>
</dbReference>
<dbReference type="PROSITE" id="PS50016">
    <property type="entry name" value="ZF_PHD_2"/>
    <property type="match status" value="1"/>
</dbReference>
<comment type="subcellular location">
    <subcellularLocation>
        <location evidence="1">Nucleus</location>
    </subcellularLocation>
</comment>
<dbReference type="RefSeq" id="XP_012946319.1">
    <property type="nucleotide sequence ID" value="XM_013090865.2"/>
</dbReference>
<keyword evidence="3 6" id="KW-0863">Zinc-finger</keyword>
<dbReference type="InterPro" id="IPR019786">
    <property type="entry name" value="Zinc_finger_PHD-type_CS"/>
</dbReference>
<dbReference type="Proteomes" id="UP000694888">
    <property type="component" value="Unplaced"/>
</dbReference>
<feature type="non-terminal residue" evidence="10">
    <location>
        <position position="473"/>
    </location>
</feature>
<dbReference type="Pfam" id="PF00628">
    <property type="entry name" value="PHD"/>
    <property type="match status" value="1"/>
</dbReference>
<keyword evidence="2" id="KW-0479">Metal-binding</keyword>
<evidence type="ECO:0000256" key="4">
    <source>
        <dbReference type="ARBA" id="ARBA00022833"/>
    </source>
</evidence>
<proteinExistence type="predicted"/>
<dbReference type="SMART" id="SM00333">
    <property type="entry name" value="TUDOR"/>
    <property type="match status" value="1"/>
</dbReference>
<dbReference type="SUPFAM" id="SSF57903">
    <property type="entry name" value="FYVE/PHD zinc finger"/>
    <property type="match status" value="2"/>
</dbReference>
<evidence type="ECO:0000256" key="6">
    <source>
        <dbReference type="PROSITE-ProRule" id="PRU00146"/>
    </source>
</evidence>
<evidence type="ECO:0000256" key="3">
    <source>
        <dbReference type="ARBA" id="ARBA00022771"/>
    </source>
</evidence>
<keyword evidence="5" id="KW-0539">Nucleus</keyword>
<feature type="region of interest" description="Disordered" evidence="7">
    <location>
        <begin position="446"/>
        <end position="473"/>
    </location>
</feature>
<name>A0ABM1AET5_APLCA</name>
<organism evidence="9 10">
    <name type="scientific">Aplysia californica</name>
    <name type="common">California sea hare</name>
    <dbReference type="NCBI Taxonomy" id="6500"/>
    <lineage>
        <taxon>Eukaryota</taxon>
        <taxon>Metazoa</taxon>
        <taxon>Spiralia</taxon>
        <taxon>Lophotrochozoa</taxon>
        <taxon>Mollusca</taxon>
        <taxon>Gastropoda</taxon>
        <taxon>Heterobranchia</taxon>
        <taxon>Euthyneura</taxon>
        <taxon>Tectipleura</taxon>
        <taxon>Aplysiida</taxon>
        <taxon>Aplysioidea</taxon>
        <taxon>Aplysiidae</taxon>
        <taxon>Aplysia</taxon>
    </lineage>
</organism>
<reference evidence="10" key="1">
    <citation type="submission" date="2025-08" db="UniProtKB">
        <authorList>
            <consortium name="RefSeq"/>
        </authorList>
    </citation>
    <scope>IDENTIFICATION</scope>
</reference>